<dbReference type="InterPro" id="IPR006214">
    <property type="entry name" value="Bax_inhibitor_1-related"/>
</dbReference>
<dbReference type="EMBL" id="MU069445">
    <property type="protein sequence ID" value="KAF5843302.1"/>
    <property type="molecule type" value="Genomic_DNA"/>
</dbReference>
<comment type="caution">
    <text evidence="6">The sequence shown here is derived from an EMBL/GenBank/DDBJ whole genome shotgun (WGS) entry which is preliminary data.</text>
</comment>
<protein>
    <submittedName>
        <fullName evidence="6">Uncharacterized protein</fullName>
    </submittedName>
</protein>
<evidence type="ECO:0000256" key="3">
    <source>
        <dbReference type="ARBA" id="ARBA00022989"/>
    </source>
</evidence>
<feature type="transmembrane region" description="Helical" evidence="5">
    <location>
        <begin position="61"/>
        <end position="79"/>
    </location>
</feature>
<sequence length="139" mass="14590">MGGSLLGLLLTLVFASILQAFIHVSWLQWIISVGGATLFSGVSAAFIYSAPVRGFVASNPWTLWTALGGSLVLVLLLSFSQTARRKHPWNMLSLFAFTACEALLVGTVCATYQANVVLLAVGATAATVSGLALFALNTK</sequence>
<keyword evidence="7" id="KW-1185">Reference proteome</keyword>
<comment type="similarity">
    <text evidence="5">Belongs to the BI1 family.</text>
</comment>
<keyword evidence="2 5" id="KW-0812">Transmembrane</keyword>
<evidence type="ECO:0000256" key="2">
    <source>
        <dbReference type="ARBA" id="ARBA00022692"/>
    </source>
</evidence>
<evidence type="ECO:0000256" key="4">
    <source>
        <dbReference type="ARBA" id="ARBA00023136"/>
    </source>
</evidence>
<feature type="transmembrane region" description="Helical" evidence="5">
    <location>
        <begin position="116"/>
        <end position="136"/>
    </location>
</feature>
<accession>A0ABQ7H8W8</accession>
<feature type="transmembrane region" description="Helical" evidence="5">
    <location>
        <begin position="30"/>
        <end position="49"/>
    </location>
</feature>
<keyword evidence="4 5" id="KW-0472">Membrane</keyword>
<reference evidence="6" key="1">
    <citation type="submission" date="2017-08" db="EMBL/GenBank/DDBJ databases">
        <authorList>
            <person name="Polle J.E."/>
            <person name="Barry K."/>
            <person name="Cushman J."/>
            <person name="Schmutz J."/>
            <person name="Tran D."/>
            <person name="Hathwaick L.T."/>
            <person name="Yim W.C."/>
            <person name="Jenkins J."/>
            <person name="Mckie-Krisberg Z.M."/>
            <person name="Prochnik S."/>
            <person name="Lindquist E."/>
            <person name="Dockter R.B."/>
            <person name="Adam C."/>
            <person name="Molina H."/>
            <person name="Bunkerborg J."/>
            <person name="Jin E."/>
            <person name="Buchheim M."/>
            <person name="Magnuson J."/>
        </authorList>
    </citation>
    <scope>NUCLEOTIDE SEQUENCE</scope>
    <source>
        <strain evidence="6">CCAP 19/18</strain>
    </source>
</reference>
<gene>
    <name evidence="6" type="ORF">DUNSADRAFT_104</name>
</gene>
<dbReference type="Proteomes" id="UP000815325">
    <property type="component" value="Unassembled WGS sequence"/>
</dbReference>
<evidence type="ECO:0000313" key="6">
    <source>
        <dbReference type="EMBL" id="KAF5843302.1"/>
    </source>
</evidence>
<proteinExistence type="inferred from homology"/>
<evidence type="ECO:0000313" key="7">
    <source>
        <dbReference type="Proteomes" id="UP000815325"/>
    </source>
</evidence>
<keyword evidence="3 5" id="KW-1133">Transmembrane helix</keyword>
<dbReference type="PANTHER" id="PTHR23291:SF47">
    <property type="entry name" value="TRANSMEMBRANE BAX INHIBITOR MOTIF CONTAINING 7"/>
    <property type="match status" value="1"/>
</dbReference>
<comment type="subcellular location">
    <subcellularLocation>
        <location evidence="1">Membrane</location>
        <topology evidence="1">Multi-pass membrane protein</topology>
    </subcellularLocation>
</comment>
<evidence type="ECO:0000256" key="5">
    <source>
        <dbReference type="RuleBase" id="RU004379"/>
    </source>
</evidence>
<feature type="transmembrane region" description="Helical" evidence="5">
    <location>
        <begin position="91"/>
        <end position="109"/>
    </location>
</feature>
<evidence type="ECO:0000256" key="1">
    <source>
        <dbReference type="ARBA" id="ARBA00004141"/>
    </source>
</evidence>
<dbReference type="PANTHER" id="PTHR23291">
    <property type="entry name" value="BAX INHIBITOR-RELATED"/>
    <property type="match status" value="1"/>
</dbReference>
<organism evidence="6 7">
    <name type="scientific">Dunaliella salina</name>
    <name type="common">Green alga</name>
    <name type="synonym">Protococcus salinus</name>
    <dbReference type="NCBI Taxonomy" id="3046"/>
    <lineage>
        <taxon>Eukaryota</taxon>
        <taxon>Viridiplantae</taxon>
        <taxon>Chlorophyta</taxon>
        <taxon>core chlorophytes</taxon>
        <taxon>Chlorophyceae</taxon>
        <taxon>CS clade</taxon>
        <taxon>Chlamydomonadales</taxon>
        <taxon>Dunaliellaceae</taxon>
        <taxon>Dunaliella</taxon>
    </lineage>
</organism>
<dbReference type="Pfam" id="PF01027">
    <property type="entry name" value="Bax1-I"/>
    <property type="match status" value="1"/>
</dbReference>
<comment type="caution">
    <text evidence="5">Lacks conserved residue(s) required for the propagation of feature annotation.</text>
</comment>
<name>A0ABQ7H8W8_DUNSA</name>